<accession>A0ABT7EM13</accession>
<evidence type="ECO:0000256" key="7">
    <source>
        <dbReference type="SAM" id="SignalP"/>
    </source>
</evidence>
<dbReference type="InterPro" id="IPR022398">
    <property type="entry name" value="Peptidase_S8_His-AS"/>
</dbReference>
<dbReference type="InterPro" id="IPR022409">
    <property type="entry name" value="PKD/Chitinase_dom"/>
</dbReference>
<evidence type="ECO:0000256" key="5">
    <source>
        <dbReference type="ARBA" id="ARBA00022825"/>
    </source>
</evidence>
<evidence type="ECO:0000256" key="3">
    <source>
        <dbReference type="ARBA" id="ARBA00022723"/>
    </source>
</evidence>
<dbReference type="PRINTS" id="PR00723">
    <property type="entry name" value="SUBTILISIN"/>
</dbReference>
<keyword evidence="4 6" id="KW-0378">Hydrolase</keyword>
<dbReference type="SUPFAM" id="SSF49299">
    <property type="entry name" value="PKD domain"/>
    <property type="match status" value="2"/>
</dbReference>
<evidence type="ECO:0000313" key="9">
    <source>
        <dbReference type="EMBL" id="MDK2596045.1"/>
    </source>
</evidence>
<dbReference type="PANTHER" id="PTHR43806">
    <property type="entry name" value="PEPTIDASE S8"/>
    <property type="match status" value="1"/>
</dbReference>
<name>A0ABT7EM13_9GAMM</name>
<dbReference type="PROSITE" id="PS00137">
    <property type="entry name" value="SUBTILASE_HIS"/>
    <property type="match status" value="1"/>
</dbReference>
<feature type="chain" id="PRO_5045607281" evidence="7">
    <location>
        <begin position="33"/>
        <end position="689"/>
    </location>
</feature>
<evidence type="ECO:0000256" key="6">
    <source>
        <dbReference type="PROSITE-ProRule" id="PRU01240"/>
    </source>
</evidence>
<evidence type="ECO:0000256" key="4">
    <source>
        <dbReference type="ARBA" id="ARBA00022801"/>
    </source>
</evidence>
<comment type="caution">
    <text evidence="9">The sequence shown here is derived from an EMBL/GenBank/DDBJ whole genome shotgun (WGS) entry which is preliminary data.</text>
</comment>
<evidence type="ECO:0000256" key="1">
    <source>
        <dbReference type="ARBA" id="ARBA00011073"/>
    </source>
</evidence>
<dbReference type="SMART" id="SM00495">
    <property type="entry name" value="ChtBD3"/>
    <property type="match status" value="2"/>
</dbReference>
<evidence type="ECO:0000259" key="8">
    <source>
        <dbReference type="PROSITE" id="PS50093"/>
    </source>
</evidence>
<evidence type="ECO:0000313" key="10">
    <source>
        <dbReference type="Proteomes" id="UP001231915"/>
    </source>
</evidence>
<dbReference type="InterPro" id="IPR000209">
    <property type="entry name" value="Peptidase_S8/S53_dom"/>
</dbReference>
<dbReference type="Gene3D" id="2.60.40.10">
    <property type="entry name" value="Immunoglobulins"/>
    <property type="match status" value="2"/>
</dbReference>
<organism evidence="9 10">
    <name type="scientific">Pseudoalteromonas obscura</name>
    <dbReference type="NCBI Taxonomy" id="3048491"/>
    <lineage>
        <taxon>Bacteria</taxon>
        <taxon>Pseudomonadati</taxon>
        <taxon>Pseudomonadota</taxon>
        <taxon>Gammaproteobacteria</taxon>
        <taxon>Alteromonadales</taxon>
        <taxon>Pseudoalteromonadaceae</taxon>
        <taxon>Pseudoalteromonas</taxon>
    </lineage>
</organism>
<feature type="domain" description="PKD" evidence="8">
    <location>
        <begin position="572"/>
        <end position="629"/>
    </location>
</feature>
<dbReference type="InterPro" id="IPR036573">
    <property type="entry name" value="CBM_sf_5/12"/>
</dbReference>
<keyword evidence="5 6" id="KW-0720">Serine protease</keyword>
<dbReference type="Pfam" id="PF00082">
    <property type="entry name" value="Peptidase_S8"/>
    <property type="match status" value="1"/>
</dbReference>
<dbReference type="Gene3D" id="2.10.10.20">
    <property type="entry name" value="Carbohydrate-binding module superfamily 5/12"/>
    <property type="match status" value="2"/>
</dbReference>
<dbReference type="SUPFAM" id="SSF51055">
    <property type="entry name" value="Carbohydrate binding domain"/>
    <property type="match status" value="2"/>
</dbReference>
<proteinExistence type="inferred from homology"/>
<dbReference type="CDD" id="cd00146">
    <property type="entry name" value="PKD"/>
    <property type="match status" value="2"/>
</dbReference>
<dbReference type="InterPro" id="IPR034202">
    <property type="entry name" value="Subtilisin_Carlsberg-like"/>
</dbReference>
<feature type="signal peptide" evidence="7">
    <location>
        <begin position="1"/>
        <end position="32"/>
    </location>
</feature>
<dbReference type="Proteomes" id="UP001231915">
    <property type="component" value="Unassembled WGS sequence"/>
</dbReference>
<protein>
    <submittedName>
        <fullName evidence="9">S8 family serine peptidase</fullName>
    </submittedName>
</protein>
<dbReference type="InterPro" id="IPR035986">
    <property type="entry name" value="PKD_dom_sf"/>
</dbReference>
<keyword evidence="7" id="KW-0732">Signal</keyword>
<reference evidence="9 10" key="1">
    <citation type="submission" date="2023-05" db="EMBL/GenBank/DDBJ databases">
        <title>Pseudoalteromonas ardens sp. nov., Pseudoalteromonas obscura sp. nov., and Pseudoalteromonas umbrosa sp. nov., isolated from the coral Montipora capitata.</title>
        <authorList>
            <person name="Thomas E.M."/>
            <person name="Smith E.M."/>
            <person name="Papke E."/>
            <person name="Shlafstein M.D."/>
            <person name="Oline D.K."/>
            <person name="Videau P."/>
            <person name="Saw J.H."/>
            <person name="Strangman W.K."/>
            <person name="Ushijima B."/>
        </authorList>
    </citation>
    <scope>NUCLEOTIDE SEQUENCE [LARGE SCALE GENOMIC DNA]</scope>
    <source>
        <strain evidence="9 10">P94</strain>
    </source>
</reference>
<feature type="active site" description="Charge relay system" evidence="6">
    <location>
        <position position="187"/>
    </location>
</feature>
<evidence type="ECO:0000256" key="2">
    <source>
        <dbReference type="ARBA" id="ARBA00022670"/>
    </source>
</evidence>
<dbReference type="InterPro" id="IPR036852">
    <property type="entry name" value="Peptidase_S8/S53_dom_sf"/>
</dbReference>
<dbReference type="InterPro" id="IPR015500">
    <property type="entry name" value="Peptidase_S8_subtilisin-rel"/>
</dbReference>
<dbReference type="InterPro" id="IPR050131">
    <property type="entry name" value="Peptidase_S8_subtilisin-like"/>
</dbReference>
<dbReference type="Gene3D" id="3.30.70.80">
    <property type="entry name" value="Peptidase S8 propeptide/proteinase inhibitor I9"/>
    <property type="match status" value="1"/>
</dbReference>
<dbReference type="RefSeq" id="WP_284137512.1">
    <property type="nucleotide sequence ID" value="NZ_JASJUT010000005.1"/>
</dbReference>
<dbReference type="PROSITE" id="PS00138">
    <property type="entry name" value="SUBTILASE_SER"/>
    <property type="match status" value="1"/>
</dbReference>
<keyword evidence="2 6" id="KW-0645">Protease</keyword>
<dbReference type="Gene3D" id="3.40.50.200">
    <property type="entry name" value="Peptidase S8/S53 domain"/>
    <property type="match status" value="1"/>
</dbReference>
<sequence length="689" mass="74725">MNNAKVFFKPSKITAWGLVLSLSLFSHFTTVALQSKHVAIEGNRYIVTFNVPKVRGLSAAQQLEHAQGYLDIQAEKLSTQPKLRLLEQYAMALTLTPDQYLSLKNHPDVQSIEVDPKRYLSAQTTPYGIRMVEADLLRDIGAPHRKVCILDTGYTLSHPDLPNMGVTGSDGHGEHNTGHWYQDGHGHGTHVAGTVAAIGNNDIGVVGVNPSGTLGLHIVKVFNNGGGWAYGSDIAAAIYQCVAAGAQITSMSLGGGQPSEAERIAFNDTYAQGVLHIAAAGNSGVQSQHYPASYDNVIAVAAVDEQGERASFSTHNDQVELAAPGVDILSTLNSGQYGTMSGTSMATPHVSGVAALIWGHHPNCSNAQIRQALQATAQDRGEQGRDDYYGFGIVKAFAANEYLKNLECQPVTGLPRADFTYEAAHLTVSFQDASQDDQGIVSYFWEFGDGKSSTQRSPTHAYAKEGDYVVKLKVTNTDNIQGFKVKQLDVDDGIAPICEDRPLWNSRTEYRKGDKVKYQNNKYTAIHWGTGAQPAAYPNVWQFDGTCTTNDGAPTAHFTYQAEQLTLHLIDNSSDDGEIVTYLWDFGDGLTSQQAAVSHQYAKAGSYLVTLRVADNEGLSAEFSQQIQIGEKPPGCADSTPWLVTVAYGQGKTVHLNDTEYRARWWNRGINPEQNHGAGQPWAKIGSCL</sequence>
<dbReference type="CDD" id="cd07477">
    <property type="entry name" value="Peptidases_S8_Subtilisin_subset"/>
    <property type="match status" value="1"/>
</dbReference>
<dbReference type="InterPro" id="IPR037045">
    <property type="entry name" value="S8pro/Inhibitor_I9_sf"/>
</dbReference>
<feature type="active site" description="Charge relay system" evidence="6">
    <location>
        <position position="344"/>
    </location>
</feature>
<dbReference type="InterPro" id="IPR013783">
    <property type="entry name" value="Ig-like_fold"/>
</dbReference>
<dbReference type="SMART" id="SM00089">
    <property type="entry name" value="PKD"/>
    <property type="match status" value="2"/>
</dbReference>
<feature type="active site" description="Charge relay system" evidence="6">
    <location>
        <position position="151"/>
    </location>
</feature>
<dbReference type="InterPro" id="IPR003610">
    <property type="entry name" value="CBM5/12"/>
</dbReference>
<feature type="domain" description="PKD" evidence="8">
    <location>
        <begin position="423"/>
        <end position="477"/>
    </location>
</feature>
<keyword evidence="3" id="KW-0479">Metal-binding</keyword>
<dbReference type="InterPro" id="IPR000601">
    <property type="entry name" value="PKD_dom"/>
</dbReference>
<dbReference type="CDD" id="cd12215">
    <property type="entry name" value="ChiC_BD"/>
    <property type="match status" value="2"/>
</dbReference>
<dbReference type="Pfam" id="PF18911">
    <property type="entry name" value="PKD_4"/>
    <property type="match status" value="2"/>
</dbReference>
<dbReference type="InterPro" id="IPR023828">
    <property type="entry name" value="Peptidase_S8_Ser-AS"/>
</dbReference>
<dbReference type="PROSITE" id="PS51892">
    <property type="entry name" value="SUBTILASE"/>
    <property type="match status" value="1"/>
</dbReference>
<dbReference type="PANTHER" id="PTHR43806:SF11">
    <property type="entry name" value="CEREVISIN-RELATED"/>
    <property type="match status" value="1"/>
</dbReference>
<gene>
    <name evidence="9" type="ORF">QNM18_13370</name>
</gene>
<dbReference type="EMBL" id="JASJUT010000005">
    <property type="protein sequence ID" value="MDK2596045.1"/>
    <property type="molecule type" value="Genomic_DNA"/>
</dbReference>
<dbReference type="PROSITE" id="PS50093">
    <property type="entry name" value="PKD"/>
    <property type="match status" value="2"/>
</dbReference>
<keyword evidence="10" id="KW-1185">Reference proteome</keyword>
<dbReference type="SUPFAM" id="SSF52743">
    <property type="entry name" value="Subtilisin-like"/>
    <property type="match status" value="1"/>
</dbReference>
<comment type="similarity">
    <text evidence="1 6">Belongs to the peptidase S8 family.</text>
</comment>